<feature type="compositionally biased region" description="Polar residues" evidence="2">
    <location>
        <begin position="359"/>
        <end position="371"/>
    </location>
</feature>
<feature type="region of interest" description="Disordered" evidence="2">
    <location>
        <begin position="181"/>
        <end position="209"/>
    </location>
</feature>
<feature type="coiled-coil region" evidence="1">
    <location>
        <begin position="80"/>
        <end position="114"/>
    </location>
</feature>
<evidence type="ECO:0000256" key="1">
    <source>
        <dbReference type="SAM" id="Coils"/>
    </source>
</evidence>
<dbReference type="Proteomes" id="UP000030746">
    <property type="component" value="Unassembled WGS sequence"/>
</dbReference>
<protein>
    <submittedName>
        <fullName evidence="3">Uncharacterized protein</fullName>
    </submittedName>
</protein>
<dbReference type="PANTHER" id="PTHR23330">
    <property type="entry name" value="P300 TRANSCRIPTIONAL COFACTOR JMY-RELATED"/>
    <property type="match status" value="1"/>
</dbReference>
<name>V4B603_LOTGI</name>
<dbReference type="GO" id="GO:0005634">
    <property type="term" value="C:nucleus"/>
    <property type="evidence" value="ECO:0007669"/>
    <property type="project" value="TreeGrafter"/>
</dbReference>
<dbReference type="OrthoDB" id="10066480at2759"/>
<dbReference type="CTD" id="20250713"/>
<sequence>MATQSDLINSSSNYNHLDTNKSNNILTTPEFEGVGYAPTFDRLLVYSQDKVKSENMTALIAWCQDKVICCWCKVREYWAVGDYKKQLEEKERQVEILERKLREAEKKIEEASICTESNLSLPVSQPPLSPFHSSSVDPTTPQPLIVPDISNPVTSLPLASVELPSVCFPVPIVSVPVAPPPQAGAPPPPPPSAGALPPPPPPPPAIKTPTSTKLIINKKQNGNLKLKEQTGLFVTPEALKGIRLRKTDNNQKNTTESSTPSGLVTLEQLKTVNLRRTQSARSISDVGKENIHQILAQEMLNRRALKKTTIKRSPGGTPLCDNKRKRESGVGLTPVMTRALKRKFRLAKRESLSSDDGGCSNQSSPNGSICNQTINSSAGDLSWSSPTDSPTNFSFCRDVTSPLSERLSISPNITTSSPNLSNL</sequence>
<evidence type="ECO:0000256" key="2">
    <source>
        <dbReference type="SAM" id="MobiDB-lite"/>
    </source>
</evidence>
<reference evidence="3 4" key="1">
    <citation type="journal article" date="2013" name="Nature">
        <title>Insights into bilaterian evolution from three spiralian genomes.</title>
        <authorList>
            <person name="Simakov O."/>
            <person name="Marletaz F."/>
            <person name="Cho S.J."/>
            <person name="Edsinger-Gonzales E."/>
            <person name="Havlak P."/>
            <person name="Hellsten U."/>
            <person name="Kuo D.H."/>
            <person name="Larsson T."/>
            <person name="Lv J."/>
            <person name="Arendt D."/>
            <person name="Savage R."/>
            <person name="Osoegawa K."/>
            <person name="de Jong P."/>
            <person name="Grimwood J."/>
            <person name="Chapman J.A."/>
            <person name="Shapiro H."/>
            <person name="Aerts A."/>
            <person name="Otillar R.P."/>
            <person name="Terry A.Y."/>
            <person name="Boore J.L."/>
            <person name="Grigoriev I.V."/>
            <person name="Lindberg D.R."/>
            <person name="Seaver E.C."/>
            <person name="Weisblat D.A."/>
            <person name="Putnam N.H."/>
            <person name="Rokhsar D.S."/>
        </authorList>
    </citation>
    <scope>NUCLEOTIDE SEQUENCE [LARGE SCALE GENOMIC DNA]</scope>
</reference>
<dbReference type="GeneID" id="20250713"/>
<keyword evidence="4" id="KW-1185">Reference proteome</keyword>
<dbReference type="OMA" id="RVWSIYN"/>
<dbReference type="EMBL" id="KB200505">
    <property type="protein sequence ID" value="ESP01507.1"/>
    <property type="molecule type" value="Genomic_DNA"/>
</dbReference>
<evidence type="ECO:0000313" key="4">
    <source>
        <dbReference type="Proteomes" id="UP000030746"/>
    </source>
</evidence>
<proteinExistence type="predicted"/>
<dbReference type="PANTHER" id="PTHR23330:SF9">
    <property type="entry name" value="PROLINE-RICH PROTEIN 11"/>
    <property type="match status" value="1"/>
</dbReference>
<dbReference type="RefSeq" id="XP_009047826.1">
    <property type="nucleotide sequence ID" value="XM_009049578.1"/>
</dbReference>
<dbReference type="HOGENOM" id="CLU_649391_0_0_1"/>
<dbReference type="GO" id="GO:0005737">
    <property type="term" value="C:cytoplasm"/>
    <property type="evidence" value="ECO:0007669"/>
    <property type="project" value="TreeGrafter"/>
</dbReference>
<dbReference type="AlphaFoldDB" id="V4B603"/>
<accession>V4B603</accession>
<keyword evidence="1" id="KW-0175">Coiled coil</keyword>
<evidence type="ECO:0000313" key="3">
    <source>
        <dbReference type="EMBL" id="ESP01507.1"/>
    </source>
</evidence>
<feature type="region of interest" description="Disordered" evidence="2">
    <location>
        <begin position="347"/>
        <end position="371"/>
    </location>
</feature>
<dbReference type="SUPFAM" id="SSF101447">
    <property type="entry name" value="Formin homology 2 domain (FH2 domain)"/>
    <property type="match status" value="1"/>
</dbReference>
<gene>
    <name evidence="3" type="ORF">LOTGIDRAFT_238293</name>
</gene>
<feature type="compositionally biased region" description="Pro residues" evidence="2">
    <location>
        <begin position="181"/>
        <end position="206"/>
    </location>
</feature>
<dbReference type="KEGG" id="lgi:LOTGIDRAFT_238293"/>
<organism evidence="3 4">
    <name type="scientific">Lottia gigantea</name>
    <name type="common">Giant owl limpet</name>
    <dbReference type="NCBI Taxonomy" id="225164"/>
    <lineage>
        <taxon>Eukaryota</taxon>
        <taxon>Metazoa</taxon>
        <taxon>Spiralia</taxon>
        <taxon>Lophotrochozoa</taxon>
        <taxon>Mollusca</taxon>
        <taxon>Gastropoda</taxon>
        <taxon>Patellogastropoda</taxon>
        <taxon>Lottioidea</taxon>
        <taxon>Lottiidae</taxon>
        <taxon>Lottia</taxon>
    </lineage>
</organism>